<keyword evidence="4" id="KW-1185">Reference proteome</keyword>
<organism evidence="3 4">
    <name type="scientific">Nakamurella aerolata</name>
    <dbReference type="NCBI Taxonomy" id="1656892"/>
    <lineage>
        <taxon>Bacteria</taxon>
        <taxon>Bacillati</taxon>
        <taxon>Actinomycetota</taxon>
        <taxon>Actinomycetes</taxon>
        <taxon>Nakamurellales</taxon>
        <taxon>Nakamurellaceae</taxon>
        <taxon>Nakamurella</taxon>
    </lineage>
</organism>
<dbReference type="NCBIfam" id="TIGR03252">
    <property type="entry name" value="HhH-GPD-type base excision DNA repair protein"/>
    <property type="match status" value="1"/>
</dbReference>
<evidence type="ECO:0000313" key="4">
    <source>
        <dbReference type="Proteomes" id="UP000562984"/>
    </source>
</evidence>
<dbReference type="SUPFAM" id="SSF48150">
    <property type="entry name" value="DNA-glycosylase"/>
    <property type="match status" value="1"/>
</dbReference>
<accession>A0A849A9J5</accession>
<feature type="domain" description="HhH-GPD" evidence="2">
    <location>
        <begin position="32"/>
        <end position="190"/>
    </location>
</feature>
<dbReference type="GO" id="GO:0003824">
    <property type="term" value="F:catalytic activity"/>
    <property type="evidence" value="ECO:0007669"/>
    <property type="project" value="InterPro"/>
</dbReference>
<evidence type="ECO:0000313" key="3">
    <source>
        <dbReference type="EMBL" id="NNG37209.1"/>
    </source>
</evidence>
<dbReference type="Pfam" id="PF00730">
    <property type="entry name" value="HhH-GPD"/>
    <property type="match status" value="1"/>
</dbReference>
<dbReference type="AlphaFoldDB" id="A0A849A9J5"/>
<comment type="caution">
    <text evidence="3">The sequence shown here is derived from an EMBL/GenBank/DDBJ whole genome shotgun (WGS) entry which is preliminary data.</text>
</comment>
<sequence>MLNRMTATSMFLTGNDAADQLLAGDGNALLLGMVLDQQVPMEKAFSGPAVIAERMGGTLDVAAIAAADPEEFAALCARPPAVHRFPGSMAGRLQAVSRVLMDDYDGNAENLWSTADSGAELKRRLQALPGFGPQKAAIFVALLGKQYGVTPDGWRQAAGDYGADGSRISVADVTDPESLQQVRAAKKAAKAAAKAAKPAKAAEPTTKAAKPAAKTTATAKKAKA</sequence>
<dbReference type="EMBL" id="JABEND010000011">
    <property type="protein sequence ID" value="NNG37209.1"/>
    <property type="molecule type" value="Genomic_DNA"/>
</dbReference>
<name>A0A849A9J5_9ACTN</name>
<feature type="region of interest" description="Disordered" evidence="1">
    <location>
        <begin position="193"/>
        <end position="224"/>
    </location>
</feature>
<dbReference type="Proteomes" id="UP000562984">
    <property type="component" value="Unassembled WGS sequence"/>
</dbReference>
<dbReference type="InterPro" id="IPR011257">
    <property type="entry name" value="DNA_glycosylase"/>
</dbReference>
<dbReference type="GO" id="GO:0006284">
    <property type="term" value="P:base-excision repair"/>
    <property type="evidence" value="ECO:0007669"/>
    <property type="project" value="InterPro"/>
</dbReference>
<protein>
    <submittedName>
        <fullName evidence="3">Fe-S cluster assembly protein HesB</fullName>
    </submittedName>
</protein>
<evidence type="ECO:0000259" key="2">
    <source>
        <dbReference type="Pfam" id="PF00730"/>
    </source>
</evidence>
<evidence type="ECO:0000256" key="1">
    <source>
        <dbReference type="SAM" id="MobiDB-lite"/>
    </source>
</evidence>
<gene>
    <name evidence="3" type="ORF">HKD39_16160</name>
</gene>
<dbReference type="InterPro" id="IPR017658">
    <property type="entry name" value="HhH-GPD_base_excis"/>
</dbReference>
<proteinExistence type="predicted"/>
<reference evidence="3 4" key="1">
    <citation type="submission" date="2020-05" db="EMBL/GenBank/DDBJ databases">
        <title>Nakamurella sp. DB0629 isolated from air conditioner.</title>
        <authorList>
            <person name="Kim D.H."/>
            <person name="Kim D.-U."/>
        </authorList>
    </citation>
    <scope>NUCLEOTIDE SEQUENCE [LARGE SCALE GENOMIC DNA]</scope>
    <source>
        <strain evidence="3 4">DB0629</strain>
    </source>
</reference>
<dbReference type="InterPro" id="IPR003265">
    <property type="entry name" value="HhH-GPD_domain"/>
</dbReference>